<dbReference type="InterPro" id="IPR036322">
    <property type="entry name" value="WD40_repeat_dom_sf"/>
</dbReference>
<dbReference type="PANTHER" id="PTHR12219">
    <property type="entry name" value="NADH-UBIQUINONE OXIDOREDUCTASE"/>
    <property type="match status" value="1"/>
</dbReference>
<dbReference type="InterPro" id="IPR049547">
    <property type="entry name" value="WDR93_beta-prop"/>
</dbReference>
<proteinExistence type="predicted"/>
<protein>
    <recommendedName>
        <fullName evidence="4">WD repeat-containing protein 93</fullName>
    </recommendedName>
</protein>
<name>A0A8T2JAQ2_9PIPI</name>
<dbReference type="AlphaFoldDB" id="A0A8T2JAQ2"/>
<sequence length="596" mass="67224">MPVYIKKGPLEIPPGSERDWVGQDEQDDWFIKDPDQALDILPQPSRMIEKVVNILITGIGKINIKEQKREAEKLKKKIDVHQPLAEIQVAKRINCMAAGGPEEYIFVGHSEGLSVYSFPDCNLFCSWDSPKVEICSLNICYVKNRLYLLSTVDDMGIARLFYFYEDKLNVLKVINEPTSFLPTEVELKLTAPMLLIKIKPPKPITGSTFKSAQEALQACEQNNVFGTGQNHIISARQLEQQEAIFTSLFQKYPSDQSARTPEIKITRHANFHFVQPDKILPVEGERNQTAIPKAVSVHWQGCHNLLFYLLVPTPKDKTDVDMKPDIVWPCAAAITYSTLSTCSTYLTVGFEDGSFSVWDIHFSGFPLAVIGIPEGRSISSLQFLDHTSFNENDLSQNSTQTASKVRIKILVRCTDNSLYLVTASGGKETNLTILQQSPDNSDGQISTVVPVSNFPNAVLLFFCSGLIQLMDITTQEPVCQFELPFSHQLAYPWQPAYALDQERCYLFLNGEEKSTVSDISAVKKHAFSLFAFSLNCMSLKEAFPKTQQLAVPPTEMLEWDQKCQILFQKRLQNYSERSKHIAESWAILRKQASTLM</sequence>
<dbReference type="PANTHER" id="PTHR12219:SF17">
    <property type="entry name" value="WD REPEAT-CONTAINING PROTEIN 93"/>
    <property type="match status" value="1"/>
</dbReference>
<evidence type="ECO:0000256" key="1">
    <source>
        <dbReference type="ARBA" id="ARBA00022737"/>
    </source>
</evidence>
<dbReference type="Pfam" id="PF21030">
    <property type="entry name" value="WDR93"/>
    <property type="match status" value="2"/>
</dbReference>
<dbReference type="EMBL" id="JAACNH010000006">
    <property type="protein sequence ID" value="KAG8440644.1"/>
    <property type="molecule type" value="Genomic_DNA"/>
</dbReference>
<dbReference type="EMBL" id="JAACNH010000006">
    <property type="protein sequence ID" value="KAG8440646.1"/>
    <property type="molecule type" value="Genomic_DNA"/>
</dbReference>
<evidence type="ECO:0000313" key="3">
    <source>
        <dbReference type="Proteomes" id="UP000812440"/>
    </source>
</evidence>
<dbReference type="EMBL" id="JAACNH010000006">
    <property type="protein sequence ID" value="KAG8440647.1"/>
    <property type="molecule type" value="Genomic_DNA"/>
</dbReference>
<keyword evidence="3" id="KW-1185">Reference proteome</keyword>
<dbReference type="SUPFAM" id="SSF50978">
    <property type="entry name" value="WD40 repeat-like"/>
    <property type="match status" value="1"/>
</dbReference>
<accession>A0A8T2JAQ2</accession>
<keyword evidence="1" id="KW-0677">Repeat</keyword>
<dbReference type="EMBL" id="JAACNH010000006">
    <property type="protein sequence ID" value="KAG8440645.1"/>
    <property type="molecule type" value="Genomic_DNA"/>
</dbReference>
<comment type="caution">
    <text evidence="2">The sequence shown here is derived from an EMBL/GenBank/DDBJ whole genome shotgun (WGS) entry which is preliminary data.</text>
</comment>
<gene>
    <name evidence="2" type="ORF">GDO86_006407</name>
</gene>
<dbReference type="OrthoDB" id="547231at2759"/>
<reference evidence="2" key="1">
    <citation type="thesis" date="2020" institute="ProQuest LLC" country="789 East Eisenhower Parkway, Ann Arbor, MI, USA">
        <title>Comparative Genomics and Chromosome Evolution.</title>
        <authorList>
            <person name="Mudd A.B."/>
        </authorList>
    </citation>
    <scope>NUCLEOTIDE SEQUENCE</scope>
    <source>
        <strain evidence="2">Female2</strain>
        <tissue evidence="2">Blood</tissue>
    </source>
</reference>
<evidence type="ECO:0000313" key="2">
    <source>
        <dbReference type="EMBL" id="KAG8440647.1"/>
    </source>
</evidence>
<dbReference type="InterPro" id="IPR006885">
    <property type="entry name" value="NADH_UbQ_FeS_4_mit-like"/>
</dbReference>
<organism evidence="2 3">
    <name type="scientific">Hymenochirus boettgeri</name>
    <name type="common">Congo dwarf clawed frog</name>
    <dbReference type="NCBI Taxonomy" id="247094"/>
    <lineage>
        <taxon>Eukaryota</taxon>
        <taxon>Metazoa</taxon>
        <taxon>Chordata</taxon>
        <taxon>Craniata</taxon>
        <taxon>Vertebrata</taxon>
        <taxon>Euteleostomi</taxon>
        <taxon>Amphibia</taxon>
        <taxon>Batrachia</taxon>
        <taxon>Anura</taxon>
        <taxon>Pipoidea</taxon>
        <taxon>Pipidae</taxon>
        <taxon>Pipinae</taxon>
        <taxon>Hymenochirus</taxon>
    </lineage>
</organism>
<dbReference type="EMBL" id="JAACNH010000006">
    <property type="protein sequence ID" value="KAG8440643.1"/>
    <property type="molecule type" value="Genomic_DNA"/>
</dbReference>
<dbReference type="Proteomes" id="UP000812440">
    <property type="component" value="Chromosome 3"/>
</dbReference>
<dbReference type="GO" id="GO:0022900">
    <property type="term" value="P:electron transport chain"/>
    <property type="evidence" value="ECO:0007669"/>
    <property type="project" value="InterPro"/>
</dbReference>
<evidence type="ECO:0008006" key="4">
    <source>
        <dbReference type="Google" id="ProtNLM"/>
    </source>
</evidence>